<dbReference type="GO" id="GO:0000724">
    <property type="term" value="P:double-strand break repair via homologous recombination"/>
    <property type="evidence" value="ECO:0007669"/>
    <property type="project" value="TreeGrafter"/>
</dbReference>
<dbReference type="GO" id="GO:0005737">
    <property type="term" value="C:cytoplasm"/>
    <property type="evidence" value="ECO:0007669"/>
    <property type="project" value="TreeGrafter"/>
</dbReference>
<dbReference type="PANTHER" id="PTHR13710:SF105">
    <property type="entry name" value="ATP-DEPENDENT DNA HELICASE Q1"/>
    <property type="match status" value="1"/>
</dbReference>
<reference evidence="8 9" key="1">
    <citation type="submission" date="2019-05" db="EMBL/GenBank/DDBJ databases">
        <title>Emergence of the Ug99 lineage of the wheat stem rust pathogen through somatic hybridization.</title>
        <authorList>
            <person name="Li F."/>
            <person name="Upadhyaya N.M."/>
            <person name="Sperschneider J."/>
            <person name="Matny O."/>
            <person name="Nguyen-Phuc H."/>
            <person name="Mago R."/>
            <person name="Raley C."/>
            <person name="Miller M.E."/>
            <person name="Silverstein K.A.T."/>
            <person name="Henningsen E."/>
            <person name="Hirsch C.D."/>
            <person name="Visser B."/>
            <person name="Pretorius Z.A."/>
            <person name="Steffenson B.J."/>
            <person name="Schwessinger B."/>
            <person name="Dodds P.N."/>
            <person name="Figueroa M."/>
        </authorList>
    </citation>
    <scope>NUCLEOTIDE SEQUENCE [LARGE SCALE GENOMIC DNA]</scope>
    <source>
        <strain evidence="8 9">Ug99</strain>
    </source>
</reference>
<keyword evidence="8" id="KW-0547">Nucleotide-binding</keyword>
<comment type="caution">
    <text evidence="8">The sequence shown here is derived from an EMBL/GenBank/DDBJ whole genome shotgun (WGS) entry which is preliminary data.</text>
</comment>
<dbReference type="AlphaFoldDB" id="A0A5B0SEY9"/>
<evidence type="ECO:0000256" key="4">
    <source>
        <dbReference type="ARBA" id="ARBA00034617"/>
    </source>
</evidence>
<comment type="catalytic activity">
    <reaction evidence="4">
        <text>Couples ATP hydrolysis with the unwinding of duplex DNA by translocating in the 3'-5' direction.</text>
        <dbReference type="EC" id="5.6.2.4"/>
    </reaction>
</comment>
<evidence type="ECO:0000313" key="8">
    <source>
        <dbReference type="EMBL" id="KAA1136706.1"/>
    </source>
</evidence>
<keyword evidence="8" id="KW-0067">ATP-binding</keyword>
<gene>
    <name evidence="8" type="primary">SGS1_162</name>
    <name evidence="8" type="ORF">PGTUg99_037261</name>
</gene>
<organism evidence="8 9">
    <name type="scientific">Puccinia graminis f. sp. tritici</name>
    <dbReference type="NCBI Taxonomy" id="56615"/>
    <lineage>
        <taxon>Eukaryota</taxon>
        <taxon>Fungi</taxon>
        <taxon>Dikarya</taxon>
        <taxon>Basidiomycota</taxon>
        <taxon>Pucciniomycotina</taxon>
        <taxon>Pucciniomycetes</taxon>
        <taxon>Pucciniales</taxon>
        <taxon>Pucciniaceae</taxon>
        <taxon>Puccinia</taxon>
    </lineage>
</organism>
<dbReference type="PANTHER" id="PTHR13710">
    <property type="entry name" value="DNA HELICASE RECQ FAMILY MEMBER"/>
    <property type="match status" value="1"/>
</dbReference>
<protein>
    <recommendedName>
        <fullName evidence="5">DNA 3'-5' helicase</fullName>
        <ecNumber evidence="5">5.6.2.4</ecNumber>
    </recommendedName>
</protein>
<dbReference type="GO" id="GO:0005524">
    <property type="term" value="F:ATP binding"/>
    <property type="evidence" value="ECO:0007669"/>
    <property type="project" value="InterPro"/>
</dbReference>
<dbReference type="InterPro" id="IPR014001">
    <property type="entry name" value="Helicase_ATP-bd"/>
</dbReference>
<keyword evidence="8" id="KW-0378">Hydrolase</keyword>
<keyword evidence="2" id="KW-0238">DNA-binding</keyword>
<feature type="region of interest" description="Disordered" evidence="6">
    <location>
        <begin position="463"/>
        <end position="496"/>
    </location>
</feature>
<proteinExistence type="inferred from homology"/>
<comment type="similarity">
    <text evidence="1">Belongs to the helicase family. RecQ subfamily.</text>
</comment>
<feature type="compositionally biased region" description="Low complexity" evidence="6">
    <location>
        <begin position="16"/>
        <end position="29"/>
    </location>
</feature>
<sequence length="496" mass="55037">MSTPASSPSDPDFEEPLFTNENNTTNPEAALPDNITALKKQALSKKRITLCQDILDLSHEDLKIRIQTNSRELYGDEAKDEQVEAIAALVHGRHTFILEGTGFGKTQIAEMYHNLFQPYQKAIVLVVNPLDSLGDNEVKEKKSVGVAQKKISAVNLMQDMLDDDMSKFIIAGDFEFLYQSPEALLNSPIFRDIYFNPTFQSHLSLVAVDEAHMVYVWGLVASGASEGLNSHARHGERGCFRVSYGKPATRLMATNGTPLLMMSATCRPIAIKRILGSLKLNPNMFNKKSSLASSDDLKNLYSTEEQTHLQACEGLTESLHYFSIKKACLIAKNVSQLTPEKIKQLIGGEMLPGQMSMLIKNRELFGLDKSYKDAVQSGEEAKGELNRKAKSLHSEKEAEENQKIEARKMVREAAVLKKVETASRVAKKAEVRRVAKEANLVENERKKRKKDSDMAMLQELKAQAGFNQEAARDQTVNGPMDLTMGSADGSIDPSLL</sequence>
<evidence type="ECO:0000256" key="3">
    <source>
        <dbReference type="ARBA" id="ARBA00023235"/>
    </source>
</evidence>
<keyword evidence="3" id="KW-0413">Isomerase</keyword>
<evidence type="ECO:0000313" key="9">
    <source>
        <dbReference type="Proteomes" id="UP000325313"/>
    </source>
</evidence>
<dbReference type="EC" id="5.6.2.4" evidence="5"/>
<evidence type="ECO:0000259" key="7">
    <source>
        <dbReference type="PROSITE" id="PS51192"/>
    </source>
</evidence>
<dbReference type="GO" id="GO:0005694">
    <property type="term" value="C:chromosome"/>
    <property type="evidence" value="ECO:0007669"/>
    <property type="project" value="TreeGrafter"/>
</dbReference>
<dbReference type="GO" id="GO:0043138">
    <property type="term" value="F:3'-5' DNA helicase activity"/>
    <property type="evidence" value="ECO:0007669"/>
    <property type="project" value="UniProtKB-EC"/>
</dbReference>
<dbReference type="Gene3D" id="3.40.50.300">
    <property type="entry name" value="P-loop containing nucleotide triphosphate hydrolases"/>
    <property type="match status" value="1"/>
</dbReference>
<evidence type="ECO:0000256" key="5">
    <source>
        <dbReference type="ARBA" id="ARBA00034808"/>
    </source>
</evidence>
<keyword evidence="8" id="KW-0347">Helicase</keyword>
<dbReference type="Proteomes" id="UP000325313">
    <property type="component" value="Unassembled WGS sequence"/>
</dbReference>
<name>A0A5B0SEY9_PUCGR</name>
<dbReference type="InterPro" id="IPR011545">
    <property type="entry name" value="DEAD/DEAH_box_helicase_dom"/>
</dbReference>
<dbReference type="Pfam" id="PF00270">
    <property type="entry name" value="DEAD"/>
    <property type="match status" value="1"/>
</dbReference>
<dbReference type="InterPro" id="IPR027417">
    <property type="entry name" value="P-loop_NTPase"/>
</dbReference>
<accession>A0A5B0SEY9</accession>
<dbReference type="GO" id="GO:0003677">
    <property type="term" value="F:DNA binding"/>
    <property type="evidence" value="ECO:0007669"/>
    <property type="project" value="UniProtKB-KW"/>
</dbReference>
<feature type="compositionally biased region" description="Basic and acidic residues" evidence="6">
    <location>
        <begin position="379"/>
        <end position="402"/>
    </location>
</feature>
<dbReference type="EMBL" id="VDEP01000035">
    <property type="protein sequence ID" value="KAA1136706.1"/>
    <property type="molecule type" value="Genomic_DNA"/>
</dbReference>
<evidence type="ECO:0000256" key="1">
    <source>
        <dbReference type="ARBA" id="ARBA00005446"/>
    </source>
</evidence>
<feature type="domain" description="Helicase ATP-binding" evidence="7">
    <location>
        <begin position="86"/>
        <end position="284"/>
    </location>
</feature>
<dbReference type="GO" id="GO:0009378">
    <property type="term" value="F:four-way junction helicase activity"/>
    <property type="evidence" value="ECO:0007669"/>
    <property type="project" value="TreeGrafter"/>
</dbReference>
<dbReference type="SUPFAM" id="SSF52540">
    <property type="entry name" value="P-loop containing nucleoside triphosphate hydrolases"/>
    <property type="match status" value="1"/>
</dbReference>
<evidence type="ECO:0000256" key="2">
    <source>
        <dbReference type="ARBA" id="ARBA00023125"/>
    </source>
</evidence>
<feature type="region of interest" description="Disordered" evidence="6">
    <location>
        <begin position="378"/>
        <end position="402"/>
    </location>
</feature>
<evidence type="ECO:0000256" key="6">
    <source>
        <dbReference type="SAM" id="MobiDB-lite"/>
    </source>
</evidence>
<feature type="region of interest" description="Disordered" evidence="6">
    <location>
        <begin position="1"/>
        <end position="29"/>
    </location>
</feature>
<dbReference type="PROSITE" id="PS51192">
    <property type="entry name" value="HELICASE_ATP_BIND_1"/>
    <property type="match status" value="1"/>
</dbReference>